<organism evidence="3">
    <name type="scientific">Timema shepardi</name>
    <name type="common">Walking stick</name>
    <dbReference type="NCBI Taxonomy" id="629360"/>
    <lineage>
        <taxon>Eukaryota</taxon>
        <taxon>Metazoa</taxon>
        <taxon>Ecdysozoa</taxon>
        <taxon>Arthropoda</taxon>
        <taxon>Hexapoda</taxon>
        <taxon>Insecta</taxon>
        <taxon>Pterygota</taxon>
        <taxon>Neoptera</taxon>
        <taxon>Polyneoptera</taxon>
        <taxon>Phasmatodea</taxon>
        <taxon>Timematodea</taxon>
        <taxon>Timematoidea</taxon>
        <taxon>Timematidae</taxon>
        <taxon>Timema</taxon>
    </lineage>
</organism>
<dbReference type="GO" id="GO:0000149">
    <property type="term" value="F:SNARE binding"/>
    <property type="evidence" value="ECO:0007669"/>
    <property type="project" value="TreeGrafter"/>
</dbReference>
<dbReference type="SUPFAM" id="SSF49562">
    <property type="entry name" value="C2 domain (Calcium/lipid-binding domain, CaLB)"/>
    <property type="match status" value="2"/>
</dbReference>
<dbReference type="GO" id="GO:0005544">
    <property type="term" value="F:calcium-dependent phospholipid binding"/>
    <property type="evidence" value="ECO:0007669"/>
    <property type="project" value="TreeGrafter"/>
</dbReference>
<dbReference type="InterPro" id="IPR035892">
    <property type="entry name" value="C2_domain_sf"/>
</dbReference>
<dbReference type="Gene3D" id="2.60.40.150">
    <property type="entry name" value="C2 domain"/>
    <property type="match status" value="2"/>
</dbReference>
<dbReference type="GO" id="GO:0017156">
    <property type="term" value="P:calcium-ion regulated exocytosis"/>
    <property type="evidence" value="ECO:0007669"/>
    <property type="project" value="TreeGrafter"/>
</dbReference>
<dbReference type="PANTHER" id="PTHR10024:SF234">
    <property type="entry name" value="SYNAPTOTAGMIN-15-RELATED"/>
    <property type="match status" value="1"/>
</dbReference>
<dbReference type="GO" id="GO:0001786">
    <property type="term" value="F:phosphatidylserine binding"/>
    <property type="evidence" value="ECO:0007669"/>
    <property type="project" value="TreeGrafter"/>
</dbReference>
<feature type="domain" description="C2" evidence="2">
    <location>
        <begin position="192"/>
        <end position="370"/>
    </location>
</feature>
<evidence type="ECO:0000256" key="1">
    <source>
        <dbReference type="SAM" id="Phobius"/>
    </source>
</evidence>
<keyword evidence="1" id="KW-1133">Transmembrane helix</keyword>
<proteinExistence type="predicted"/>
<gene>
    <name evidence="3" type="ORF">TSIB3V08_LOCUS1810</name>
</gene>
<evidence type="ECO:0000313" key="3">
    <source>
        <dbReference type="EMBL" id="CAD7257552.1"/>
    </source>
</evidence>
<feature type="domain" description="C2" evidence="2">
    <location>
        <begin position="385"/>
        <end position="505"/>
    </location>
</feature>
<dbReference type="GO" id="GO:0005509">
    <property type="term" value="F:calcium ion binding"/>
    <property type="evidence" value="ECO:0007669"/>
    <property type="project" value="TreeGrafter"/>
</dbReference>
<dbReference type="GO" id="GO:0030276">
    <property type="term" value="F:clathrin binding"/>
    <property type="evidence" value="ECO:0007669"/>
    <property type="project" value="TreeGrafter"/>
</dbReference>
<dbReference type="EMBL" id="OC000519">
    <property type="protein sequence ID" value="CAD7257552.1"/>
    <property type="molecule type" value="Genomic_DNA"/>
</dbReference>
<keyword evidence="1" id="KW-0812">Transmembrane</keyword>
<dbReference type="Pfam" id="PF00168">
    <property type="entry name" value="C2"/>
    <property type="match status" value="2"/>
</dbReference>
<dbReference type="InterPro" id="IPR000008">
    <property type="entry name" value="C2_dom"/>
</dbReference>
<dbReference type="PROSITE" id="PS50004">
    <property type="entry name" value="C2"/>
    <property type="match status" value="2"/>
</dbReference>
<dbReference type="GO" id="GO:0070382">
    <property type="term" value="C:exocytic vesicle"/>
    <property type="evidence" value="ECO:0007669"/>
    <property type="project" value="TreeGrafter"/>
</dbReference>
<accession>A0A7R9ANF6</accession>
<protein>
    <recommendedName>
        <fullName evidence="2">C2 domain-containing protein</fullName>
    </recommendedName>
</protein>
<feature type="transmembrane region" description="Helical" evidence="1">
    <location>
        <begin position="61"/>
        <end position="83"/>
    </location>
</feature>
<keyword evidence="1" id="KW-0472">Membrane</keyword>
<dbReference type="PANTHER" id="PTHR10024">
    <property type="entry name" value="SYNAPTOTAGMIN"/>
    <property type="match status" value="1"/>
</dbReference>
<evidence type="ECO:0000259" key="2">
    <source>
        <dbReference type="PROSITE" id="PS50004"/>
    </source>
</evidence>
<sequence length="523" mass="57822">MASLVLTDSFEKLPHQIMYPYAEAYDLQNMCLAAVTCDGQNLAVELNTTSALANYATEVGMVLPLAVASAMLLLGLLAALLLFRRRKNVDSDNSGPSIVVYPSNQGNGPQFLTKEIRFSLPILRHAESLSDLIPAANDLESDLDTDSLVPVASSAHAQRSNSFSCYGLGVIDPALYRGTLDLEEDLQFPEGHLGRLWFSVRFEPATEKLLVSLLKAKNLPSRTVGTVNSCDPFVSSSGWVWGSTRNIASLFQPSSALQVSPASVVQLANALVVLSSTAEDGEIEVRFSVGLHLIPDERRRYLQSRQKKKTCNPYFDETFVFQVPTKEMEEHILKLSVVDAGRTKRRAVIGHITLPLKSLSNECGPGDQQLFKMDLEKEAQEPVSDLGEILVSLLYNENLHRLSVTVIAARRLKFHEDKKDSYVRVTLNQQYRTVKVKKTAPVKGTDNPDYSECFNFRVPAAHIDVTSVGLHVLQAVSGYGRDKPIGKCVLGSYMFARGKALTHWNTVFSSPMEPVQHWHALCE</sequence>
<dbReference type="GO" id="GO:0005886">
    <property type="term" value="C:plasma membrane"/>
    <property type="evidence" value="ECO:0007669"/>
    <property type="project" value="TreeGrafter"/>
</dbReference>
<reference evidence="3" key="1">
    <citation type="submission" date="2020-11" db="EMBL/GenBank/DDBJ databases">
        <authorList>
            <person name="Tran Van P."/>
        </authorList>
    </citation>
    <scope>NUCLEOTIDE SEQUENCE</scope>
</reference>
<dbReference type="AlphaFoldDB" id="A0A7R9ANF6"/>
<name>A0A7R9ANF6_TIMSH</name>
<dbReference type="SMART" id="SM00239">
    <property type="entry name" value="C2"/>
    <property type="match status" value="2"/>
</dbReference>